<dbReference type="EMBL" id="JBJUVG010000002">
    <property type="protein sequence ID" value="MFM9413196.1"/>
    <property type="molecule type" value="Genomic_DNA"/>
</dbReference>
<dbReference type="Proteomes" id="UP001631949">
    <property type="component" value="Unassembled WGS sequence"/>
</dbReference>
<organism evidence="1 2">
    <name type="scientific">Peptococcus simiae</name>
    <dbReference type="NCBI Taxonomy" id="1643805"/>
    <lineage>
        <taxon>Bacteria</taxon>
        <taxon>Bacillati</taxon>
        <taxon>Bacillota</taxon>
        <taxon>Clostridia</taxon>
        <taxon>Eubacteriales</taxon>
        <taxon>Peptococcaceae</taxon>
        <taxon>Peptococcus</taxon>
    </lineage>
</organism>
<proteinExistence type="predicted"/>
<protein>
    <submittedName>
        <fullName evidence="1">Uncharacterized protein</fullName>
    </submittedName>
</protein>
<dbReference type="RefSeq" id="WP_408976812.1">
    <property type="nucleotide sequence ID" value="NZ_JBJUVG010000002.1"/>
</dbReference>
<keyword evidence="2" id="KW-1185">Reference proteome</keyword>
<reference evidence="1 2" key="1">
    <citation type="journal article" date="2016" name="Int. J. Syst. Evol. Microbiol.">
        <title>Peptococcus simiae sp. nov., isolated from rhesus macaque faeces and emended description of the genus Peptococcus.</title>
        <authorList>
            <person name="Shkoporov A.N."/>
            <person name="Efimov B.A."/>
            <person name="Kondova I."/>
            <person name="Ouwerling B."/>
            <person name="Chaplin A.V."/>
            <person name="Shcherbakova V.A."/>
            <person name="Langermans J.A.M."/>
        </authorList>
    </citation>
    <scope>NUCLEOTIDE SEQUENCE [LARGE SCALE GENOMIC DNA]</scope>
    <source>
        <strain evidence="1 2">M108</strain>
    </source>
</reference>
<sequence length="56" mass="6840">MAVMVCYPPDIKKMVEEVRKYEDKEEKPLAIHEKEEKIRAWHREQSRLEEEIILQS</sequence>
<accession>A0ABW9GX39</accession>
<evidence type="ECO:0000313" key="2">
    <source>
        <dbReference type="Proteomes" id="UP001631949"/>
    </source>
</evidence>
<comment type="caution">
    <text evidence="1">The sequence shown here is derived from an EMBL/GenBank/DDBJ whole genome shotgun (WGS) entry which is preliminary data.</text>
</comment>
<evidence type="ECO:0000313" key="1">
    <source>
        <dbReference type="EMBL" id="MFM9413196.1"/>
    </source>
</evidence>
<name>A0ABW9GX39_9FIRM</name>
<gene>
    <name evidence="1" type="ORF">ACKQTC_02275</name>
</gene>